<organism evidence="1 2">
    <name type="scientific">Streptococcus acidominimus</name>
    <dbReference type="NCBI Taxonomy" id="1326"/>
    <lineage>
        <taxon>Bacteria</taxon>
        <taxon>Bacillati</taxon>
        <taxon>Bacillota</taxon>
        <taxon>Bacilli</taxon>
        <taxon>Lactobacillales</taxon>
        <taxon>Streptococcaceae</taxon>
        <taxon>Streptococcus</taxon>
    </lineage>
</organism>
<dbReference type="EMBL" id="LT906454">
    <property type="protein sequence ID" value="SNV37436.1"/>
    <property type="molecule type" value="Genomic_DNA"/>
</dbReference>
<name>A0A239WTD7_STRAI</name>
<dbReference type="Proteomes" id="UP000215144">
    <property type="component" value="Chromosome 1"/>
</dbReference>
<evidence type="ECO:0000313" key="2">
    <source>
        <dbReference type="Proteomes" id="UP000215144"/>
    </source>
</evidence>
<protein>
    <submittedName>
        <fullName evidence="1">Uncharacterized protein</fullName>
    </submittedName>
</protein>
<reference evidence="1 2" key="1">
    <citation type="submission" date="2017-06" db="EMBL/GenBank/DDBJ databases">
        <authorList>
            <consortium name="Pathogen Informatics"/>
        </authorList>
    </citation>
    <scope>NUCLEOTIDE SEQUENCE [LARGE SCALE GENOMIC DNA]</scope>
    <source>
        <strain evidence="1 2">NCTC11291</strain>
    </source>
</reference>
<sequence>MVTVSSAIELQEAIIAKEPVIELTQSISLPTTIQLAKGQSLKASKKGTVFLSFVDSDGVGLSGDNALINLAIQTAPDKRAIYLNSTEVDLGAIHFGNLTVTGVVQVLTCGNNKTLNLTIDGLDIVSADARHFTERPMKYGVVVHQGALTVYNFNPAEDSHITVTAENVSVGRPMAPVMGSGIFISGFSDETGCVTIEKLTTGDVYSNGMIPNGQPNLITGGIFIVYGAYAKEVISNGPVTTYGTNDMVLDIWGKVDSWIVKDKVTSYGTSGIGFVNFGSVGNFVAEQVVETFGNGARGFNQYDGTITEARFNSIKTHGNGSIGMQFSKPVGKIIIDNNVSTTGSTGETLVKGVIKNLKADAISVLEGGEIEELLVNGNLQTKGDEVVSYHINGGTVKKFTLKGKLVASGQDAERVVIENGGQTATDSIKTYLNY</sequence>
<dbReference type="OrthoDB" id="3661445at2"/>
<dbReference type="KEGG" id="saco:SAME_00687"/>
<gene>
    <name evidence="1" type="ORF">SAMEA4504048_00687</name>
</gene>
<dbReference type="RefSeq" id="WP_095123691.1">
    <property type="nucleotide sequence ID" value="NZ_LT906454.1"/>
</dbReference>
<evidence type="ECO:0000313" key="1">
    <source>
        <dbReference type="EMBL" id="SNV37436.1"/>
    </source>
</evidence>
<proteinExistence type="predicted"/>
<accession>A0A239WTD7</accession>
<dbReference type="AlphaFoldDB" id="A0A239WTD7"/>